<organism evidence="1">
    <name type="scientific">Harvfovirus sp</name>
    <dbReference type="NCBI Taxonomy" id="2487768"/>
    <lineage>
        <taxon>Viruses</taxon>
        <taxon>Varidnaviria</taxon>
        <taxon>Bamfordvirae</taxon>
        <taxon>Nucleocytoviricota</taxon>
        <taxon>Megaviricetes</taxon>
        <taxon>Imitervirales</taxon>
        <taxon>Mimiviridae</taxon>
        <taxon>Klosneuvirinae</taxon>
    </lineage>
</organism>
<protein>
    <submittedName>
        <fullName evidence="1">Uncharacterized protein</fullName>
    </submittedName>
</protein>
<reference evidence="1" key="1">
    <citation type="submission" date="2018-10" db="EMBL/GenBank/DDBJ databases">
        <title>Hidden diversity of soil giant viruses.</title>
        <authorList>
            <person name="Schulz F."/>
            <person name="Alteio L."/>
            <person name="Goudeau D."/>
            <person name="Ryan E.M."/>
            <person name="Malmstrom R.R."/>
            <person name="Blanchard J."/>
            <person name="Woyke T."/>
        </authorList>
    </citation>
    <scope>NUCLEOTIDE SEQUENCE</scope>
    <source>
        <strain evidence="1">HAV1</strain>
    </source>
</reference>
<sequence length="234" mass="26001">MASEVAKKAPCEFKFAVGESSGSVYDSTGKEVGKFTSDDEKNVRSLGWRELRSEPDLIFAIPEAHRVKAFTMVICSKTRRTITLFFAGADGARVASRSIYLIKDIPLETTLDVQITEPHYLSENRMVIFSFLLKEGEMSIATTPNHVDQYELRPLRDPSDPREHPDWGVPALYRLGGLFMHIVDMKKLVDDTYQIVRGEKHVANLVAAGCLPQPPLFVFGAVVPPTSAKENGST</sequence>
<proteinExistence type="predicted"/>
<name>A0A3G5A0G5_9VIRU</name>
<evidence type="ECO:0000313" key="1">
    <source>
        <dbReference type="EMBL" id="AYV80620.1"/>
    </source>
</evidence>
<dbReference type="EMBL" id="MK072245">
    <property type="protein sequence ID" value="AYV80620.1"/>
    <property type="molecule type" value="Genomic_DNA"/>
</dbReference>
<accession>A0A3G5A0G5</accession>
<gene>
    <name evidence="1" type="ORF">Harvfovirus3_65</name>
</gene>